<protein>
    <submittedName>
        <fullName evidence="2">Uncharacterized protein</fullName>
    </submittedName>
</protein>
<dbReference type="PANTHER" id="PTHR44156">
    <property type="entry name" value="SUPERNUMERARY LIMBS, ISOFORM B-RELATED"/>
    <property type="match status" value="1"/>
</dbReference>
<dbReference type="InterPro" id="IPR036322">
    <property type="entry name" value="WD40_repeat_dom_sf"/>
</dbReference>
<feature type="repeat" description="WD" evidence="1">
    <location>
        <begin position="278"/>
        <end position="319"/>
    </location>
</feature>
<dbReference type="EMBL" id="ML220152">
    <property type="protein sequence ID" value="TGZ77549.1"/>
    <property type="molecule type" value="Genomic_DNA"/>
</dbReference>
<dbReference type="STRING" id="341454.A0A4S2MQD8"/>
<reference evidence="2 3" key="1">
    <citation type="submission" date="2019-04" db="EMBL/GenBank/DDBJ databases">
        <title>Comparative genomics and transcriptomics to analyze fruiting body development in filamentous ascomycetes.</title>
        <authorList>
            <consortium name="DOE Joint Genome Institute"/>
            <person name="Lutkenhaus R."/>
            <person name="Traeger S."/>
            <person name="Breuer J."/>
            <person name="Kuo A."/>
            <person name="Lipzen A."/>
            <person name="Pangilinan J."/>
            <person name="Dilworth D."/>
            <person name="Sandor L."/>
            <person name="Poggeler S."/>
            <person name="Barry K."/>
            <person name="Grigoriev I.V."/>
            <person name="Nowrousian M."/>
        </authorList>
    </citation>
    <scope>NUCLEOTIDE SEQUENCE [LARGE SCALE GENOMIC DNA]</scope>
    <source>
        <strain evidence="2 3">CBS 389.68</strain>
    </source>
</reference>
<dbReference type="PROSITE" id="PS50082">
    <property type="entry name" value="WD_REPEATS_2"/>
    <property type="match status" value="1"/>
</dbReference>
<name>A0A4S2MQD8_9PEZI</name>
<dbReference type="OrthoDB" id="5421599at2759"/>
<sequence>ADCLLIQRDEHEAFELYRRIVGTIILVSIPVSMDTLSRLLRLSREDIIDIIGDLHSVLDIPANYTYPIRTLHLSFRDFLLSKTRCEDTNLRIYEPQGHQGLLLECLRCMSETLRANMCDLPYPGISSGDVKKEIIEKALPSELQYACRYWIYHLQRSDYAVRDDDKIQEFLQKHFLHWFEALSLMEMVPEGIDAIRALESKVSSDGNERLYKLSHDARRFITKHRKTIEDAPLQIYSSALIFSPTGSIIRQQFTQDIPTWIKRLPLVQEDWDPLLQTLEGHSDQVNTLAFSPDGKTLASESWDNTVRLWDPATGTSRGTLEGHSGSVYTLAFSVNGNRQSSNNQLHPWGTSENWITHEQHNVFCLPVDVQPTFCSIYGAFVAWGDALGRVHTMELSSYEPLSSRIYPVDAGLLEV</sequence>
<keyword evidence="1" id="KW-0853">WD repeat</keyword>
<keyword evidence="3" id="KW-1185">Reference proteome</keyword>
<organism evidence="2 3">
    <name type="scientific">Ascodesmis nigricans</name>
    <dbReference type="NCBI Taxonomy" id="341454"/>
    <lineage>
        <taxon>Eukaryota</taxon>
        <taxon>Fungi</taxon>
        <taxon>Dikarya</taxon>
        <taxon>Ascomycota</taxon>
        <taxon>Pezizomycotina</taxon>
        <taxon>Pezizomycetes</taxon>
        <taxon>Pezizales</taxon>
        <taxon>Ascodesmidaceae</taxon>
        <taxon>Ascodesmis</taxon>
    </lineage>
</organism>
<dbReference type="Proteomes" id="UP000298138">
    <property type="component" value="Unassembled WGS sequence"/>
</dbReference>
<dbReference type="SUPFAM" id="SSF50978">
    <property type="entry name" value="WD40 repeat-like"/>
    <property type="match status" value="1"/>
</dbReference>
<evidence type="ECO:0000256" key="1">
    <source>
        <dbReference type="PROSITE-ProRule" id="PRU00221"/>
    </source>
</evidence>
<dbReference type="InterPro" id="IPR001680">
    <property type="entry name" value="WD40_rpt"/>
</dbReference>
<accession>A0A4S2MQD8</accession>
<feature type="non-terminal residue" evidence="2">
    <location>
        <position position="1"/>
    </location>
</feature>
<evidence type="ECO:0000313" key="3">
    <source>
        <dbReference type="Proteomes" id="UP000298138"/>
    </source>
</evidence>
<dbReference type="Pfam" id="PF00400">
    <property type="entry name" value="WD40"/>
    <property type="match status" value="2"/>
</dbReference>
<dbReference type="SMART" id="SM00320">
    <property type="entry name" value="WD40"/>
    <property type="match status" value="2"/>
</dbReference>
<dbReference type="AlphaFoldDB" id="A0A4S2MQD8"/>
<evidence type="ECO:0000313" key="2">
    <source>
        <dbReference type="EMBL" id="TGZ77549.1"/>
    </source>
</evidence>
<dbReference type="InParanoid" id="A0A4S2MQD8"/>
<dbReference type="InterPro" id="IPR015943">
    <property type="entry name" value="WD40/YVTN_repeat-like_dom_sf"/>
</dbReference>
<dbReference type="Gene3D" id="2.130.10.10">
    <property type="entry name" value="YVTN repeat-like/Quinoprotein amine dehydrogenase"/>
    <property type="match status" value="1"/>
</dbReference>
<dbReference type="PROSITE" id="PS50294">
    <property type="entry name" value="WD_REPEATS_REGION"/>
    <property type="match status" value="1"/>
</dbReference>
<proteinExistence type="predicted"/>
<dbReference type="InterPro" id="IPR053299">
    <property type="entry name" value="ASTRA_WD_repeat"/>
</dbReference>
<gene>
    <name evidence="2" type="ORF">EX30DRAFT_311181</name>
</gene>